<protein>
    <submittedName>
        <fullName evidence="4">Lytic transglycosylase catalytic</fullName>
    </submittedName>
</protein>
<evidence type="ECO:0000256" key="2">
    <source>
        <dbReference type="SAM" id="Phobius"/>
    </source>
</evidence>
<evidence type="ECO:0000313" key="5">
    <source>
        <dbReference type="Proteomes" id="UP000008315"/>
    </source>
</evidence>
<dbReference type="STRING" id="1091494.MEALZ_2191"/>
<dbReference type="SUPFAM" id="SSF53955">
    <property type="entry name" value="Lysozyme-like"/>
    <property type="match status" value="1"/>
</dbReference>
<dbReference type="Pfam" id="PF01464">
    <property type="entry name" value="SLT"/>
    <property type="match status" value="1"/>
</dbReference>
<accession>G4STC4</accession>
<organism evidence="4 5">
    <name type="scientific">Methylotuvimicrobium alcaliphilum (strain DSM 19304 / NCIMB 14124 / VKM B-2133 / 20Z)</name>
    <name type="common">Methylomicrobium alcaliphilum</name>
    <dbReference type="NCBI Taxonomy" id="1091494"/>
    <lineage>
        <taxon>Bacteria</taxon>
        <taxon>Pseudomonadati</taxon>
        <taxon>Pseudomonadota</taxon>
        <taxon>Gammaproteobacteria</taxon>
        <taxon>Methylococcales</taxon>
        <taxon>Methylococcaceae</taxon>
        <taxon>Methylotuvimicrobium</taxon>
    </lineage>
</organism>
<feature type="region of interest" description="Disordered" evidence="1">
    <location>
        <begin position="19"/>
        <end position="56"/>
    </location>
</feature>
<feature type="domain" description="Transglycosylase SLT" evidence="3">
    <location>
        <begin position="212"/>
        <end position="312"/>
    </location>
</feature>
<evidence type="ECO:0000259" key="3">
    <source>
        <dbReference type="Pfam" id="PF01464"/>
    </source>
</evidence>
<evidence type="ECO:0000313" key="4">
    <source>
        <dbReference type="EMBL" id="CCE23877.1"/>
    </source>
</evidence>
<reference evidence="5" key="1">
    <citation type="journal article" date="2012" name="J. Bacteriol.">
        <title>Genome sequence of the haloalkaliphilic methanotrophic bacterium Methylomicrobium alcaliphilum 20Z.</title>
        <authorList>
            <person name="Vuilleumier S."/>
            <person name="Khmelenina V.N."/>
            <person name="Bringel F."/>
            <person name="Reshetnikov A.S."/>
            <person name="Lajus A."/>
            <person name="Mangenot S."/>
            <person name="Rouy Z."/>
            <person name="Op den Camp H.J."/>
            <person name="Jetten M.S."/>
            <person name="Dispirito A.A."/>
            <person name="Dunfield P."/>
            <person name="Klotz M.G."/>
            <person name="Semrau J.D."/>
            <person name="Stein L.Y."/>
            <person name="Barbe V."/>
            <person name="Medigue C."/>
            <person name="Trotsenko Y.A."/>
            <person name="Kalyuzhnaya M.G."/>
        </authorList>
    </citation>
    <scope>NUCLEOTIDE SEQUENCE [LARGE SCALE GENOMIC DNA]</scope>
    <source>
        <strain evidence="5">DSM 19304 / NCIMB 14124 / VKM B-2133 / 20Z</strain>
    </source>
</reference>
<dbReference type="HOGENOM" id="CLU_751895_0_0_6"/>
<keyword evidence="2" id="KW-1133">Transmembrane helix</keyword>
<dbReference type="KEGG" id="mah:MEALZ_2191"/>
<proteinExistence type="predicted"/>
<feature type="compositionally biased region" description="Basic residues" evidence="1">
    <location>
        <begin position="26"/>
        <end position="56"/>
    </location>
</feature>
<keyword evidence="2" id="KW-0472">Membrane</keyword>
<sequence>MRLFSRLATEQNSIAIKPENMTARSIKSKRNKPKSNTRRQPKPKARRSAKSAKKKNVRFPDSFKHKLMLAAIELTGLSITLVSAIIVLLGYSAEHFTGTQFLTSLLPFAVGVLVLILFASFLFLIWWKLRRSLQGRAVMLMPVFSVILAVGSGKMIMNDQFAIAFDHFRMLVGGKQEVRRVTLAHQVYAAYRRQGVGAMQQMVARGEKYSPLVQDAARRFHIDPDLLLGIAAAESSFLPRNSSDGGRGLFQITRVPKIVENEAQKHFSGQKLSIIDDRYNAHLAAATFKYYLDEMQGDLLLGLLAYNIGPANGGLRFIMQKYGVTDFTTIQPYLQHLPRDYPIRVLSYALAFRLWRQEGSLPAYQEGSNAVRIQRIGIPGLTSDF</sequence>
<name>G4STC4_META2</name>
<dbReference type="EMBL" id="FO082060">
    <property type="protein sequence ID" value="CCE23877.1"/>
    <property type="molecule type" value="Genomic_DNA"/>
</dbReference>
<feature type="transmembrane region" description="Helical" evidence="2">
    <location>
        <begin position="105"/>
        <end position="126"/>
    </location>
</feature>
<dbReference type="PATRIC" id="fig|271065.3.peg.2252"/>
<feature type="transmembrane region" description="Helical" evidence="2">
    <location>
        <begin position="67"/>
        <end position="93"/>
    </location>
</feature>
<evidence type="ECO:0000256" key="1">
    <source>
        <dbReference type="SAM" id="MobiDB-lite"/>
    </source>
</evidence>
<dbReference type="Gene3D" id="1.10.530.10">
    <property type="match status" value="1"/>
</dbReference>
<keyword evidence="2" id="KW-0812">Transmembrane</keyword>
<keyword evidence="5" id="KW-1185">Reference proteome</keyword>
<dbReference type="InterPro" id="IPR008258">
    <property type="entry name" value="Transglycosylase_SLT_dom_1"/>
</dbReference>
<gene>
    <name evidence="4" type="ordered locus">MEALZ_2191</name>
</gene>
<dbReference type="Proteomes" id="UP000008315">
    <property type="component" value="Chromosome"/>
</dbReference>
<dbReference type="RefSeq" id="WP_014148664.1">
    <property type="nucleotide sequence ID" value="NC_016112.1"/>
</dbReference>
<feature type="transmembrane region" description="Helical" evidence="2">
    <location>
        <begin position="138"/>
        <end position="157"/>
    </location>
</feature>
<dbReference type="AlphaFoldDB" id="G4STC4"/>
<dbReference type="InterPro" id="IPR023346">
    <property type="entry name" value="Lysozyme-like_dom_sf"/>
</dbReference>